<evidence type="ECO:0000313" key="2">
    <source>
        <dbReference type="EMBL" id="RPA94088.1"/>
    </source>
</evidence>
<feature type="region of interest" description="Disordered" evidence="1">
    <location>
        <begin position="1"/>
        <end position="36"/>
    </location>
</feature>
<protein>
    <submittedName>
        <fullName evidence="2">Uncharacterized protein</fullName>
    </submittedName>
</protein>
<reference evidence="2 3" key="1">
    <citation type="journal article" date="2018" name="Nat. Ecol. Evol.">
        <title>Pezizomycetes genomes reveal the molecular basis of ectomycorrhizal truffle lifestyle.</title>
        <authorList>
            <person name="Murat C."/>
            <person name="Payen T."/>
            <person name="Noel B."/>
            <person name="Kuo A."/>
            <person name="Morin E."/>
            <person name="Chen J."/>
            <person name="Kohler A."/>
            <person name="Krizsan K."/>
            <person name="Balestrini R."/>
            <person name="Da Silva C."/>
            <person name="Montanini B."/>
            <person name="Hainaut M."/>
            <person name="Levati E."/>
            <person name="Barry K.W."/>
            <person name="Belfiori B."/>
            <person name="Cichocki N."/>
            <person name="Clum A."/>
            <person name="Dockter R.B."/>
            <person name="Fauchery L."/>
            <person name="Guy J."/>
            <person name="Iotti M."/>
            <person name="Le Tacon F."/>
            <person name="Lindquist E.A."/>
            <person name="Lipzen A."/>
            <person name="Malagnac F."/>
            <person name="Mello A."/>
            <person name="Molinier V."/>
            <person name="Miyauchi S."/>
            <person name="Poulain J."/>
            <person name="Riccioni C."/>
            <person name="Rubini A."/>
            <person name="Sitrit Y."/>
            <person name="Splivallo R."/>
            <person name="Traeger S."/>
            <person name="Wang M."/>
            <person name="Zifcakova L."/>
            <person name="Wipf D."/>
            <person name="Zambonelli A."/>
            <person name="Paolocci F."/>
            <person name="Nowrousian M."/>
            <person name="Ottonello S."/>
            <person name="Baldrian P."/>
            <person name="Spatafora J.W."/>
            <person name="Henrissat B."/>
            <person name="Nagy L.G."/>
            <person name="Aury J.M."/>
            <person name="Wincker P."/>
            <person name="Grigoriev I.V."/>
            <person name="Bonfante P."/>
            <person name="Martin F.M."/>
        </authorList>
    </citation>
    <scope>NUCLEOTIDE SEQUENCE [LARGE SCALE GENOMIC DNA]</scope>
    <source>
        <strain evidence="2 3">120613-1</strain>
    </source>
</reference>
<gene>
    <name evidence="2" type="ORF">L873DRAFT_1702890</name>
</gene>
<evidence type="ECO:0000256" key="1">
    <source>
        <dbReference type="SAM" id="MobiDB-lite"/>
    </source>
</evidence>
<feature type="compositionally biased region" description="Polar residues" evidence="1">
    <location>
        <begin position="12"/>
        <end position="33"/>
    </location>
</feature>
<name>A0A3N4JAS1_9PEZI</name>
<dbReference type="OrthoDB" id="76567at2759"/>
<feature type="region of interest" description="Disordered" evidence="1">
    <location>
        <begin position="52"/>
        <end position="74"/>
    </location>
</feature>
<dbReference type="Proteomes" id="UP000276215">
    <property type="component" value="Unassembled WGS sequence"/>
</dbReference>
<keyword evidence="3" id="KW-1185">Reference proteome</keyword>
<sequence>MDHQPFVPWGRDQSQCRSTLPQTYFPQGGNNTPRPARTIAPQTIRAGHLGYDHIPNSQGKGSAKGDRHPGPEMTNSEECAQKFNHWRSRKGEFSSPEWYEKELTMGMSMRDFILFKKILGTDQDEKFPKYSYNSSTSTLTIRCMSSAVHENLVSVISNGFVAAKHSLPEHIQNNIETVGNQLFNEFHERYAGSKKVPDTALKITNEAGKTEIKFVLEVGFSEEYEKLVEDVTMWLEGCNDVCVAMLVMIQEAVKYECPTRHLSDEEVTELEFPSWQDITQESFDLLEARGPAVYKGLTWVEAISGSVEIWRRDPQSRLAARSGDRMGLLGPTIGQVRFRLREFLDVRPEHDREITFNWDHCLNRLSDSIRELAAFRCREMLIDREGRANIRDPDYQPPSPISS</sequence>
<accession>A0A3N4JAS1</accession>
<evidence type="ECO:0000313" key="3">
    <source>
        <dbReference type="Proteomes" id="UP000276215"/>
    </source>
</evidence>
<proteinExistence type="predicted"/>
<organism evidence="2 3">
    <name type="scientific">Choiromyces venosus 120613-1</name>
    <dbReference type="NCBI Taxonomy" id="1336337"/>
    <lineage>
        <taxon>Eukaryota</taxon>
        <taxon>Fungi</taxon>
        <taxon>Dikarya</taxon>
        <taxon>Ascomycota</taxon>
        <taxon>Pezizomycotina</taxon>
        <taxon>Pezizomycetes</taxon>
        <taxon>Pezizales</taxon>
        <taxon>Tuberaceae</taxon>
        <taxon>Choiromyces</taxon>
    </lineage>
</organism>
<dbReference type="AlphaFoldDB" id="A0A3N4JAS1"/>
<dbReference type="EMBL" id="ML120443">
    <property type="protein sequence ID" value="RPA94088.1"/>
    <property type="molecule type" value="Genomic_DNA"/>
</dbReference>